<dbReference type="GO" id="GO:1901137">
    <property type="term" value="P:carbohydrate derivative biosynthetic process"/>
    <property type="evidence" value="ECO:0007669"/>
    <property type="project" value="UniProtKB-ARBA"/>
</dbReference>
<proteinExistence type="predicted"/>
<dbReference type="Pfam" id="PF13439">
    <property type="entry name" value="Glyco_transf_4"/>
    <property type="match status" value="1"/>
</dbReference>
<dbReference type="CDD" id="cd03801">
    <property type="entry name" value="GT4_PimA-like"/>
    <property type="match status" value="1"/>
</dbReference>
<evidence type="ECO:0000256" key="2">
    <source>
        <dbReference type="ARBA" id="ARBA00022679"/>
    </source>
</evidence>
<dbReference type="AlphaFoldDB" id="A0A2W4JJL3"/>
<gene>
    <name evidence="4" type="ORF">DIU77_14930</name>
</gene>
<dbReference type="PANTHER" id="PTHR45947">
    <property type="entry name" value="SULFOQUINOVOSYL TRANSFERASE SQD2"/>
    <property type="match status" value="1"/>
</dbReference>
<dbReference type="InterPro" id="IPR028098">
    <property type="entry name" value="Glyco_trans_4-like_N"/>
</dbReference>
<dbReference type="EMBL" id="QGUI01000633">
    <property type="protein sequence ID" value="PZM93887.1"/>
    <property type="molecule type" value="Genomic_DNA"/>
</dbReference>
<dbReference type="STRING" id="1111738.GCA_000427905_02187"/>
<dbReference type="GO" id="GO:0016758">
    <property type="term" value="F:hexosyltransferase activity"/>
    <property type="evidence" value="ECO:0007669"/>
    <property type="project" value="TreeGrafter"/>
</dbReference>
<protein>
    <submittedName>
        <fullName evidence="4">Glycosyltransferase family 1 protein</fullName>
    </submittedName>
</protein>
<name>A0A2W4JJL3_9PSEU</name>
<dbReference type="SUPFAM" id="SSF53756">
    <property type="entry name" value="UDP-Glycosyltransferase/glycogen phosphorylase"/>
    <property type="match status" value="1"/>
</dbReference>
<keyword evidence="2 4" id="KW-0808">Transferase</keyword>
<dbReference type="Gene3D" id="3.40.50.2000">
    <property type="entry name" value="Glycogen Phosphorylase B"/>
    <property type="match status" value="2"/>
</dbReference>
<dbReference type="Pfam" id="PF13692">
    <property type="entry name" value="Glyco_trans_1_4"/>
    <property type="match status" value="1"/>
</dbReference>
<evidence type="ECO:0000256" key="1">
    <source>
        <dbReference type="ARBA" id="ARBA00022676"/>
    </source>
</evidence>
<dbReference type="PANTHER" id="PTHR45947:SF3">
    <property type="entry name" value="SULFOQUINOVOSYL TRANSFERASE SQD2"/>
    <property type="match status" value="1"/>
</dbReference>
<feature type="domain" description="Glycosyltransferase subfamily 4-like N-terminal" evidence="3">
    <location>
        <begin position="22"/>
        <end position="180"/>
    </location>
</feature>
<keyword evidence="1" id="KW-0328">Glycosyltransferase</keyword>
<reference evidence="4" key="1">
    <citation type="submission" date="2018-05" db="EMBL/GenBank/DDBJ databases">
        <authorList>
            <person name="Lanie J.A."/>
            <person name="Ng W.-L."/>
            <person name="Kazmierczak K.M."/>
            <person name="Andrzejewski T.M."/>
            <person name="Davidsen T.M."/>
            <person name="Wayne K.J."/>
            <person name="Tettelin H."/>
            <person name="Glass J.I."/>
            <person name="Rusch D."/>
            <person name="Podicherti R."/>
            <person name="Tsui H.-C.T."/>
            <person name="Winkler M.E."/>
        </authorList>
    </citation>
    <scope>NUCLEOTIDE SEQUENCE</scope>
    <source>
        <strain evidence="4">ZC4RG45</strain>
    </source>
</reference>
<organism evidence="4">
    <name type="scientific">Thermocrispum agreste</name>
    <dbReference type="NCBI Taxonomy" id="37925"/>
    <lineage>
        <taxon>Bacteria</taxon>
        <taxon>Bacillati</taxon>
        <taxon>Actinomycetota</taxon>
        <taxon>Actinomycetes</taxon>
        <taxon>Pseudonocardiales</taxon>
        <taxon>Pseudonocardiaceae</taxon>
        <taxon>Thermocrispum</taxon>
    </lineage>
</organism>
<comment type="caution">
    <text evidence="4">The sequence shown here is derived from an EMBL/GenBank/DDBJ whole genome shotgun (WGS) entry which is preliminary data.</text>
</comment>
<evidence type="ECO:0000259" key="3">
    <source>
        <dbReference type="Pfam" id="PF13439"/>
    </source>
</evidence>
<accession>A0A2W4JJL3</accession>
<evidence type="ECO:0000313" key="4">
    <source>
        <dbReference type="EMBL" id="PZM93887.1"/>
    </source>
</evidence>
<dbReference type="InterPro" id="IPR050194">
    <property type="entry name" value="Glycosyltransferase_grp1"/>
</dbReference>
<sequence>MSDQRRTKLKIGIVCPYSFAVPGGVQNHVADLAKALLARGHEVSVLAPAAADAELPHFVQQSGRAVGVPFNGSVARLQFGPVAYARVRRWIRENAFDVLHLHEPVVPSLSMLALKVADGPIVATFHMSTSRSRTMLGFRPVLRPLFEKITARIAVSELARRVQVEHLGGNAVEIPNGVDVPFYAGAEPLDGYPRPEPTIAFVGRYNEPRKGMPVLLEALRLLTARLPDVRLLVVGRGEEDELRESAGPDLSSRIDMLGQVDDATKARALRSAHVYCAPNLGGESFGMILTEAMAAGTPVVASALDSFRRVLDDGAAGVLVPVGDPVALADGLYTVLSDRRRAAELSAAGSKLVWQYDWSTVCDQILRVYETAVAADPRRVAEVPVRREVR</sequence>